<dbReference type="AlphaFoldDB" id="A0A5D0RFY8"/>
<accession>A0A5D0RFY8</accession>
<gene>
    <name evidence="1" type="ORF">FVF75_12750</name>
</gene>
<dbReference type="SUPFAM" id="SSF111369">
    <property type="entry name" value="HlyD-like secretion proteins"/>
    <property type="match status" value="1"/>
</dbReference>
<dbReference type="Gene3D" id="2.40.420.20">
    <property type="match status" value="1"/>
</dbReference>
<dbReference type="PANTHER" id="PTHR30469">
    <property type="entry name" value="MULTIDRUG RESISTANCE PROTEIN MDTA"/>
    <property type="match status" value="1"/>
</dbReference>
<dbReference type="GO" id="GO:1990281">
    <property type="term" value="C:efflux pump complex"/>
    <property type="evidence" value="ECO:0007669"/>
    <property type="project" value="TreeGrafter"/>
</dbReference>
<evidence type="ECO:0000313" key="1">
    <source>
        <dbReference type="EMBL" id="TYB80507.1"/>
    </source>
</evidence>
<dbReference type="RefSeq" id="WP_148378554.1">
    <property type="nucleotide sequence ID" value="NZ_VSIY01000013.1"/>
</dbReference>
<dbReference type="PANTHER" id="PTHR30469:SF12">
    <property type="entry name" value="MULTIDRUG RESISTANCE PROTEIN MDTA"/>
    <property type="match status" value="1"/>
</dbReference>
<sequence>MRSGFKMILVALPLAALGAGFLVYTIRTKAPPVQVEQAERATPVRVITARDGAVTPVVIGHGLVAPARTFEAIAQVGGTVAEIHPRLARGAVLPAGAMLVRIADEDYALAVAQAEANIRSAEARLAELAVSEENQRLALEIETQVLALKTADLERAETLQAGGNIPRTALDAARAAHLAQRQKVQSIDSTLALIPTQRAVQMEQIAVSRAALETARLNLARTELHLPFAARVSDVKVETGRFLRVGEVAATFDGVETAEVEARVPVADLRRLLRMAAPDADAYAADPTAITEVLRGLGLSAEVRLDLGDEILRWPARVDRVSDTIDAKTATLGVIVAVEGAYAGATPGDQPPLTKGMFVEVAISGPKVEGRVVPRAALSEGALRLAGDDDRLDVRAVTPVLIEGEVAVIADGLDAGERVVVSDPPVAVAGMLLTPLEDEALAARLEATE</sequence>
<dbReference type="Gene3D" id="2.40.50.100">
    <property type="match status" value="1"/>
</dbReference>
<protein>
    <submittedName>
        <fullName evidence="1">Efflux RND transporter periplasmic adaptor subunit</fullName>
    </submittedName>
</protein>
<dbReference type="Proteomes" id="UP000322080">
    <property type="component" value="Unassembled WGS sequence"/>
</dbReference>
<evidence type="ECO:0000313" key="2">
    <source>
        <dbReference type="Proteomes" id="UP000322080"/>
    </source>
</evidence>
<dbReference type="EMBL" id="VSIY01000013">
    <property type="protein sequence ID" value="TYB80507.1"/>
    <property type="molecule type" value="Genomic_DNA"/>
</dbReference>
<proteinExistence type="predicted"/>
<name>A0A5D0RFY8_9RHOB</name>
<reference evidence="1 2" key="1">
    <citation type="submission" date="2019-08" db="EMBL/GenBank/DDBJ databases">
        <title>Identification of a novel species of the genus Boseongicola.</title>
        <authorList>
            <person name="Zhang X.-Q."/>
        </authorList>
    </citation>
    <scope>NUCLEOTIDE SEQUENCE [LARGE SCALE GENOMIC DNA]</scope>
    <source>
        <strain evidence="1 2">HY14</strain>
    </source>
</reference>
<dbReference type="GO" id="GO:0015562">
    <property type="term" value="F:efflux transmembrane transporter activity"/>
    <property type="evidence" value="ECO:0007669"/>
    <property type="project" value="TreeGrafter"/>
</dbReference>
<organism evidence="1 2">
    <name type="scientific">Maritimibacter fusiformis</name>
    <dbReference type="NCBI Taxonomy" id="2603819"/>
    <lineage>
        <taxon>Bacteria</taxon>
        <taxon>Pseudomonadati</taxon>
        <taxon>Pseudomonadota</taxon>
        <taxon>Alphaproteobacteria</taxon>
        <taxon>Rhodobacterales</taxon>
        <taxon>Roseobacteraceae</taxon>
        <taxon>Maritimibacter</taxon>
    </lineage>
</organism>
<comment type="caution">
    <text evidence="1">The sequence shown here is derived from an EMBL/GenBank/DDBJ whole genome shotgun (WGS) entry which is preliminary data.</text>
</comment>
<dbReference type="Gene3D" id="1.10.287.470">
    <property type="entry name" value="Helix hairpin bin"/>
    <property type="match status" value="1"/>
</dbReference>
<dbReference type="Gene3D" id="2.40.30.170">
    <property type="match status" value="1"/>
</dbReference>
<keyword evidence="2" id="KW-1185">Reference proteome</keyword>